<dbReference type="Pfam" id="PF00126">
    <property type="entry name" value="HTH_1"/>
    <property type="match status" value="1"/>
</dbReference>
<organism evidence="7 8">
    <name type="scientific">Paraburkholderia terricola</name>
    <dbReference type="NCBI Taxonomy" id="169427"/>
    <lineage>
        <taxon>Bacteria</taxon>
        <taxon>Pseudomonadati</taxon>
        <taxon>Pseudomonadota</taxon>
        <taxon>Betaproteobacteria</taxon>
        <taxon>Burkholderiales</taxon>
        <taxon>Burkholderiaceae</taxon>
        <taxon>Paraburkholderia</taxon>
    </lineage>
</organism>
<dbReference type="SUPFAM" id="SSF46785">
    <property type="entry name" value="Winged helix' DNA-binding domain"/>
    <property type="match status" value="1"/>
</dbReference>
<dbReference type="OrthoDB" id="8587114at2"/>
<dbReference type="Gene3D" id="3.40.190.290">
    <property type="match status" value="1"/>
</dbReference>
<dbReference type="InterPro" id="IPR000847">
    <property type="entry name" value="LysR_HTH_N"/>
</dbReference>
<dbReference type="PROSITE" id="PS50931">
    <property type="entry name" value="HTH_LYSR"/>
    <property type="match status" value="1"/>
</dbReference>
<dbReference type="EMBL" id="FRAB01000025">
    <property type="protein sequence ID" value="SHK51749.1"/>
    <property type="molecule type" value="Genomic_DNA"/>
</dbReference>
<dbReference type="PANTHER" id="PTHR30293:SF0">
    <property type="entry name" value="NITROGEN ASSIMILATION REGULATORY PROTEIN NAC"/>
    <property type="match status" value="1"/>
</dbReference>
<dbReference type="InterPro" id="IPR036388">
    <property type="entry name" value="WH-like_DNA-bd_sf"/>
</dbReference>
<gene>
    <name evidence="7" type="ORF">SAMN05192548_102557</name>
</gene>
<dbReference type="RefSeq" id="WP_073430612.1">
    <property type="nucleotide sequence ID" value="NZ_CADFGY010000027.1"/>
</dbReference>
<evidence type="ECO:0000259" key="6">
    <source>
        <dbReference type="PROSITE" id="PS50931"/>
    </source>
</evidence>
<keyword evidence="4" id="KW-0010">Activator</keyword>
<dbReference type="Proteomes" id="UP000184395">
    <property type="component" value="Unassembled WGS sequence"/>
</dbReference>
<dbReference type="Pfam" id="PF03466">
    <property type="entry name" value="LysR_substrate"/>
    <property type="match status" value="1"/>
</dbReference>
<dbReference type="STRING" id="169427.SAMN05192548_102557"/>
<keyword evidence="5" id="KW-0804">Transcription</keyword>
<dbReference type="AlphaFoldDB" id="A0A1M6T4D0"/>
<dbReference type="FunFam" id="1.10.10.10:FF:000001">
    <property type="entry name" value="LysR family transcriptional regulator"/>
    <property type="match status" value="1"/>
</dbReference>
<name>A0A1M6T4D0_9BURK</name>
<keyword evidence="2" id="KW-0805">Transcription regulation</keyword>
<dbReference type="Gene3D" id="1.10.10.10">
    <property type="entry name" value="Winged helix-like DNA-binding domain superfamily/Winged helix DNA-binding domain"/>
    <property type="match status" value="1"/>
</dbReference>
<dbReference type="InterPro" id="IPR005119">
    <property type="entry name" value="LysR_subst-bd"/>
</dbReference>
<evidence type="ECO:0000256" key="4">
    <source>
        <dbReference type="ARBA" id="ARBA00023159"/>
    </source>
</evidence>
<proteinExistence type="inferred from homology"/>
<dbReference type="PANTHER" id="PTHR30293">
    <property type="entry name" value="TRANSCRIPTIONAL REGULATORY PROTEIN NAC-RELATED"/>
    <property type="match status" value="1"/>
</dbReference>
<reference evidence="7 8" key="1">
    <citation type="submission" date="2016-11" db="EMBL/GenBank/DDBJ databases">
        <authorList>
            <person name="Jaros S."/>
            <person name="Januszkiewicz K."/>
            <person name="Wedrychowicz H."/>
        </authorList>
    </citation>
    <scope>NUCLEOTIDE SEQUENCE [LARGE SCALE GENOMIC DNA]</scope>
    <source>
        <strain evidence="7 8">LMG 20594</strain>
    </source>
</reference>
<sequence>MELRQLRYFVRIVECGSMGRAAIELDVVTSTLSQQISRLESELSVRLLQRTKTGIQPTEAGLAFWHRAQLVLRHADDAARVAKAGRLAGQVAVGFAPSTSGVVALPFMRAMRERYPDISLRVVESLSGNLESMLVARQIDLAILFGSATGKRLSTVPLLDERLFAISAARSDLPANAKGLSIRELAAFPLIVPSGNHGLRVLINAAFAKANCQINLAAEIDGLATLMEAVGSGLGATIQPGAALARCDATAFRIVPVHSAYLTRLNQLASLSDDELSPAGLAARVVLKSVTRELVSAGKWAGAKLVSDDS</sequence>
<protein>
    <submittedName>
        <fullName evidence="7">LysR family transcriptional regulator, regulatory protein for tcuABC</fullName>
    </submittedName>
</protein>
<accession>A0A1M6T4D0</accession>
<dbReference type="CDD" id="cd08433">
    <property type="entry name" value="PBP2_Nac"/>
    <property type="match status" value="1"/>
</dbReference>
<evidence type="ECO:0000256" key="1">
    <source>
        <dbReference type="ARBA" id="ARBA00009437"/>
    </source>
</evidence>
<dbReference type="SUPFAM" id="SSF53850">
    <property type="entry name" value="Periplasmic binding protein-like II"/>
    <property type="match status" value="1"/>
</dbReference>
<evidence type="ECO:0000256" key="2">
    <source>
        <dbReference type="ARBA" id="ARBA00023015"/>
    </source>
</evidence>
<dbReference type="GO" id="GO:0003700">
    <property type="term" value="F:DNA-binding transcription factor activity"/>
    <property type="evidence" value="ECO:0007669"/>
    <property type="project" value="InterPro"/>
</dbReference>
<dbReference type="GO" id="GO:2000142">
    <property type="term" value="P:regulation of DNA-templated transcription initiation"/>
    <property type="evidence" value="ECO:0007669"/>
    <property type="project" value="TreeGrafter"/>
</dbReference>
<evidence type="ECO:0000256" key="5">
    <source>
        <dbReference type="ARBA" id="ARBA00023163"/>
    </source>
</evidence>
<evidence type="ECO:0000313" key="8">
    <source>
        <dbReference type="Proteomes" id="UP000184395"/>
    </source>
</evidence>
<keyword evidence="3" id="KW-0238">DNA-binding</keyword>
<dbReference type="GO" id="GO:0003677">
    <property type="term" value="F:DNA binding"/>
    <property type="evidence" value="ECO:0007669"/>
    <property type="project" value="UniProtKB-KW"/>
</dbReference>
<evidence type="ECO:0000256" key="3">
    <source>
        <dbReference type="ARBA" id="ARBA00023125"/>
    </source>
</evidence>
<feature type="domain" description="HTH lysR-type" evidence="6">
    <location>
        <begin position="1"/>
        <end position="58"/>
    </location>
</feature>
<dbReference type="InterPro" id="IPR036390">
    <property type="entry name" value="WH_DNA-bd_sf"/>
</dbReference>
<evidence type="ECO:0000313" key="7">
    <source>
        <dbReference type="EMBL" id="SHK51749.1"/>
    </source>
</evidence>
<comment type="similarity">
    <text evidence="1">Belongs to the LysR transcriptional regulatory family.</text>
</comment>